<dbReference type="Proteomes" id="UP000755667">
    <property type="component" value="Unassembled WGS sequence"/>
</dbReference>
<dbReference type="Gene3D" id="1.10.10.10">
    <property type="entry name" value="Winged helix-like DNA-binding domain superfamily/Winged helix DNA-binding domain"/>
    <property type="match status" value="1"/>
</dbReference>
<organism evidence="1 3">
    <name type="scientific">Marivita cryptomonadis</name>
    <dbReference type="NCBI Taxonomy" id="505252"/>
    <lineage>
        <taxon>Bacteria</taxon>
        <taxon>Pseudomonadati</taxon>
        <taxon>Pseudomonadota</taxon>
        <taxon>Alphaproteobacteria</taxon>
        <taxon>Rhodobacterales</taxon>
        <taxon>Roseobacteraceae</taxon>
        <taxon>Marivita</taxon>
    </lineage>
</organism>
<reference evidence="1 4" key="1">
    <citation type="submission" date="2021-01" db="EMBL/GenBank/DDBJ databases">
        <title>Diatom-associated Roseobacters Show Island Model of Population Structure.</title>
        <authorList>
            <person name="Qu L."/>
            <person name="Feng X."/>
            <person name="Chen Y."/>
            <person name="Li L."/>
            <person name="Wang X."/>
            <person name="Hu Z."/>
            <person name="Wang H."/>
            <person name="Luo H."/>
        </authorList>
    </citation>
    <scope>NUCLEOTIDE SEQUENCE</scope>
    <source>
        <strain evidence="2 4">CC28-63</strain>
        <strain evidence="1">CC28-69</strain>
    </source>
</reference>
<dbReference type="EMBL" id="JAFBXF010000001">
    <property type="protein sequence ID" value="MBM2415671.1"/>
    <property type="molecule type" value="Genomic_DNA"/>
</dbReference>
<evidence type="ECO:0000313" key="1">
    <source>
        <dbReference type="EMBL" id="MBM2411004.1"/>
    </source>
</evidence>
<dbReference type="GO" id="GO:0006355">
    <property type="term" value="P:regulation of DNA-templated transcription"/>
    <property type="evidence" value="ECO:0007669"/>
    <property type="project" value="InterPro"/>
</dbReference>
<proteinExistence type="predicted"/>
<dbReference type="Proteomes" id="UP000809440">
    <property type="component" value="Unassembled WGS sequence"/>
</dbReference>
<evidence type="ECO:0000313" key="2">
    <source>
        <dbReference type="EMBL" id="MBM2415671.1"/>
    </source>
</evidence>
<dbReference type="InterPro" id="IPR036388">
    <property type="entry name" value="WH-like_DNA-bd_sf"/>
</dbReference>
<accession>A0A9Q2P6T3</accession>
<dbReference type="SUPFAM" id="SSF46894">
    <property type="entry name" value="C-terminal effector domain of the bipartite response regulators"/>
    <property type="match status" value="1"/>
</dbReference>
<dbReference type="InterPro" id="IPR016032">
    <property type="entry name" value="Sig_transdc_resp-reg_C-effctor"/>
</dbReference>
<dbReference type="PANTHER" id="PTHR12558">
    <property type="entry name" value="CELL DIVISION CYCLE 16,23,27"/>
    <property type="match status" value="1"/>
</dbReference>
<dbReference type="AlphaFoldDB" id="A0A9Q2P6T3"/>
<keyword evidence="4" id="KW-1185">Reference proteome</keyword>
<dbReference type="Gene3D" id="1.25.40.10">
    <property type="entry name" value="Tetratricopeptide repeat domain"/>
    <property type="match status" value="1"/>
</dbReference>
<evidence type="ECO:0000313" key="4">
    <source>
        <dbReference type="Proteomes" id="UP000809440"/>
    </source>
</evidence>
<dbReference type="SUPFAM" id="SSF81901">
    <property type="entry name" value="HCP-like"/>
    <property type="match status" value="1"/>
</dbReference>
<comment type="caution">
    <text evidence="1">The sequence shown here is derived from an EMBL/GenBank/DDBJ whole genome shotgun (WGS) entry which is preliminary data.</text>
</comment>
<protein>
    <submittedName>
        <fullName evidence="1">Uncharacterized protein</fullName>
    </submittedName>
</protein>
<dbReference type="RefSeq" id="WP_203275996.1">
    <property type="nucleotide sequence ID" value="NZ_JAFBXP010000001.1"/>
</dbReference>
<dbReference type="GO" id="GO:0003677">
    <property type="term" value="F:DNA binding"/>
    <property type="evidence" value="ECO:0007669"/>
    <property type="project" value="InterPro"/>
</dbReference>
<evidence type="ECO:0000313" key="3">
    <source>
        <dbReference type="Proteomes" id="UP000755667"/>
    </source>
</evidence>
<dbReference type="InterPro" id="IPR011990">
    <property type="entry name" value="TPR-like_helical_dom_sf"/>
</dbReference>
<dbReference type="PANTHER" id="PTHR12558:SF13">
    <property type="entry name" value="CELL DIVISION CYCLE PROTEIN 27 HOMOLOG"/>
    <property type="match status" value="1"/>
</dbReference>
<dbReference type="EMBL" id="JAFBXE010000001">
    <property type="protein sequence ID" value="MBM2411004.1"/>
    <property type="molecule type" value="Genomic_DNA"/>
</dbReference>
<gene>
    <name evidence="1" type="ORF">JQX41_01705</name>
    <name evidence="2" type="ORF">JQX48_01705</name>
</gene>
<name>A0A9Q2P6T3_9RHOB</name>
<sequence>MREANVATALEISLFGSCVLRRADAPAQEITGAKHRAFFALLVTAPLNRRSRSFLQETLWGFADYESGHQNLRRALSDLRKIVGADFDKILTVTNKEIEIDMSRVKVIGHPSDGPFLDDLNVREPSFLAWRDSVRADPSSIKALCFMSNKRGPVRIRPRVCALPLSVPPGDVELAIAGDWIAEETSRMMSRSSLLSVISHLSGRAMSQRFIDIVNVRDTLDVDYILTGSMRRQGDMLIADLDFTDVQSGTLLWNRHLSCKMTHFSYEASGWLVNVVQSVGRAIAETTLHAGRQTPLPELPDHKLLIAGATAMHHPKLGDFLRARQFLDEAAARAPANPHIFAWLGKWYVLSIFKNYSTDRQGDTQKALDCTARALDLDPQSSFGLTIDGFVNGNILKNMDVAERRYSAAQDINPSESLSWLLRGSLMAFRDEGQSAIRATTMARDLSPIDPFGYYFDSLASSAHLAGGDYTKALELADRSLESNDRHISTLRTRIAALHAMDRGAEARETAQDLLRRFPYFSLEDYRKTHPSADSKTGKLVISALSSAGLS</sequence>